<evidence type="ECO:0000313" key="5">
    <source>
        <dbReference type="Proteomes" id="UP000239698"/>
    </source>
</evidence>
<protein>
    <submittedName>
        <fullName evidence="2">Uncharacterized protein</fullName>
    </submittedName>
</protein>
<sequence length="121" mass="12665">MNTGNVRLLLDGERPRAPPPPVVADDAPGVLPGDRRSVSVQLDGIWPLFGVGAGQTITPTPSPPTATAPITVTAVPVPQLLVLVVAALIQQVREPRTVETAPYSWLPRRAGVPSVRGDAPE</sequence>
<dbReference type="Proteomes" id="UP000239698">
    <property type="component" value="Unassembled WGS sequence"/>
</dbReference>
<gene>
    <name evidence="2" type="ORF">C5C04_13380</name>
    <name evidence="3" type="ORF">C5C40_14325</name>
</gene>
<evidence type="ECO:0000256" key="1">
    <source>
        <dbReference type="SAM" id="MobiDB-lite"/>
    </source>
</evidence>
<evidence type="ECO:0000313" key="4">
    <source>
        <dbReference type="Proteomes" id="UP000237881"/>
    </source>
</evidence>
<comment type="caution">
    <text evidence="2">The sequence shown here is derived from an EMBL/GenBank/DDBJ whole genome shotgun (WGS) entry which is preliminary data.</text>
</comment>
<dbReference type="AlphaFoldDB" id="A0ABD6W5A6"/>
<name>A0ABD6W5A6_RATRA</name>
<organism evidence="2 4">
    <name type="scientific">Rathayibacter rathayi</name>
    <name type="common">Corynebacterium rathayi</name>
    <dbReference type="NCBI Taxonomy" id="33887"/>
    <lineage>
        <taxon>Bacteria</taxon>
        <taxon>Bacillati</taxon>
        <taxon>Actinomycetota</taxon>
        <taxon>Actinomycetes</taxon>
        <taxon>Micrococcales</taxon>
        <taxon>Microbacteriaceae</taxon>
        <taxon>Rathayibacter</taxon>
    </lineage>
</organism>
<reference evidence="4 5" key="1">
    <citation type="submission" date="2018-02" db="EMBL/GenBank/DDBJ databases">
        <title>Bacteriophage NCPPB3778 and a type I-E CRISPR drive the evolution of the US Biological Select Agent, Rathayibacter toxicus.</title>
        <authorList>
            <person name="Davis E.W.II."/>
            <person name="Tabima J.F."/>
            <person name="Weisberg A.J."/>
            <person name="Lopes L.D."/>
            <person name="Wiseman M.S."/>
            <person name="Wiseman M.S."/>
            <person name="Pupko T."/>
            <person name="Belcher M.S."/>
            <person name="Sechler A.J."/>
            <person name="Tancos M.A."/>
            <person name="Schroeder B.K."/>
            <person name="Murray T.D."/>
            <person name="Luster D.G."/>
            <person name="Schneider W.L."/>
            <person name="Rogers E."/>
            <person name="Andreote F.D."/>
            <person name="Grunwald N.J."/>
            <person name="Putnam M.L."/>
            <person name="Chang J.H."/>
        </authorList>
    </citation>
    <scope>NUCLEOTIDE SEQUENCE [LARGE SCALE GENOMIC DNA]</scope>
    <source>
        <strain evidence="3 5">AY1D6</strain>
        <strain evidence="2 4">AY1I9</strain>
    </source>
</reference>
<proteinExistence type="predicted"/>
<dbReference type="Proteomes" id="UP000237881">
    <property type="component" value="Unassembled WGS sequence"/>
</dbReference>
<evidence type="ECO:0000313" key="3">
    <source>
        <dbReference type="EMBL" id="PPH72969.1"/>
    </source>
</evidence>
<dbReference type="EMBL" id="PSVT01000047">
    <property type="protein sequence ID" value="PPH72969.1"/>
    <property type="molecule type" value="Genomic_DNA"/>
</dbReference>
<evidence type="ECO:0000313" key="2">
    <source>
        <dbReference type="EMBL" id="PPF10354.1"/>
    </source>
</evidence>
<dbReference type="EMBL" id="PSUL01000045">
    <property type="protein sequence ID" value="PPF10354.1"/>
    <property type="molecule type" value="Genomic_DNA"/>
</dbReference>
<feature type="region of interest" description="Disordered" evidence="1">
    <location>
        <begin position="1"/>
        <end position="30"/>
    </location>
</feature>
<accession>A0ABD6W5A6</accession>
<keyword evidence="5" id="KW-1185">Reference proteome</keyword>